<reference evidence="2" key="3">
    <citation type="submission" date="2020-12" db="UniProtKB">
        <authorList>
            <consortium name="EnsemblPlants"/>
        </authorList>
    </citation>
    <scope>IDENTIFICATION</scope>
</reference>
<evidence type="ECO:0000313" key="1">
    <source>
        <dbReference type="EMBL" id="PNR59446.1"/>
    </source>
</evidence>
<proteinExistence type="predicted"/>
<protein>
    <submittedName>
        <fullName evidence="1 2">Uncharacterized protein</fullName>
    </submittedName>
</protein>
<evidence type="ECO:0000313" key="3">
    <source>
        <dbReference type="Proteomes" id="UP000006727"/>
    </source>
</evidence>
<reference evidence="1 3" key="1">
    <citation type="journal article" date="2008" name="Science">
        <title>The Physcomitrella genome reveals evolutionary insights into the conquest of land by plants.</title>
        <authorList>
            <person name="Rensing S."/>
            <person name="Lang D."/>
            <person name="Zimmer A."/>
            <person name="Terry A."/>
            <person name="Salamov A."/>
            <person name="Shapiro H."/>
            <person name="Nishiyama T."/>
            <person name="Perroud P.-F."/>
            <person name="Lindquist E."/>
            <person name="Kamisugi Y."/>
            <person name="Tanahashi T."/>
            <person name="Sakakibara K."/>
            <person name="Fujita T."/>
            <person name="Oishi K."/>
            <person name="Shin-I T."/>
            <person name="Kuroki Y."/>
            <person name="Toyoda A."/>
            <person name="Suzuki Y."/>
            <person name="Hashimoto A."/>
            <person name="Yamaguchi K."/>
            <person name="Sugano A."/>
            <person name="Kohara Y."/>
            <person name="Fujiyama A."/>
            <person name="Anterola A."/>
            <person name="Aoki S."/>
            <person name="Ashton N."/>
            <person name="Barbazuk W.B."/>
            <person name="Barker E."/>
            <person name="Bennetzen J."/>
            <person name="Bezanilla M."/>
            <person name="Blankenship R."/>
            <person name="Cho S.H."/>
            <person name="Dutcher S."/>
            <person name="Estelle M."/>
            <person name="Fawcett J.A."/>
            <person name="Gundlach H."/>
            <person name="Hanada K."/>
            <person name="Heyl A."/>
            <person name="Hicks K.A."/>
            <person name="Hugh J."/>
            <person name="Lohr M."/>
            <person name="Mayer K."/>
            <person name="Melkozernov A."/>
            <person name="Murata T."/>
            <person name="Nelson D."/>
            <person name="Pils B."/>
            <person name="Prigge M."/>
            <person name="Reiss B."/>
            <person name="Renner T."/>
            <person name="Rombauts S."/>
            <person name="Rushton P."/>
            <person name="Sanderfoot A."/>
            <person name="Schween G."/>
            <person name="Shiu S.-H."/>
            <person name="Stueber K."/>
            <person name="Theodoulou F.L."/>
            <person name="Tu H."/>
            <person name="Van de Peer Y."/>
            <person name="Verrier P.J."/>
            <person name="Waters E."/>
            <person name="Wood A."/>
            <person name="Yang L."/>
            <person name="Cove D."/>
            <person name="Cuming A."/>
            <person name="Hasebe M."/>
            <person name="Lucas S."/>
            <person name="Mishler D.B."/>
            <person name="Reski R."/>
            <person name="Grigoriev I."/>
            <person name="Quatrano R.S."/>
            <person name="Boore J.L."/>
        </authorList>
    </citation>
    <scope>NUCLEOTIDE SEQUENCE [LARGE SCALE GENOMIC DNA]</scope>
    <source>
        <strain evidence="2 3">cv. Gransden 2004</strain>
    </source>
</reference>
<name>A0A2K1L096_PHYPA</name>
<dbReference type="EMBL" id="ABEU02000002">
    <property type="protein sequence ID" value="PNR59446.1"/>
    <property type="molecule type" value="Genomic_DNA"/>
</dbReference>
<organism evidence="1">
    <name type="scientific">Physcomitrium patens</name>
    <name type="common">Spreading-leaved earth moss</name>
    <name type="synonym">Physcomitrella patens</name>
    <dbReference type="NCBI Taxonomy" id="3218"/>
    <lineage>
        <taxon>Eukaryota</taxon>
        <taxon>Viridiplantae</taxon>
        <taxon>Streptophyta</taxon>
        <taxon>Embryophyta</taxon>
        <taxon>Bryophyta</taxon>
        <taxon>Bryophytina</taxon>
        <taxon>Bryopsida</taxon>
        <taxon>Funariidae</taxon>
        <taxon>Funariales</taxon>
        <taxon>Funariaceae</taxon>
        <taxon>Physcomitrium</taxon>
    </lineage>
</organism>
<accession>A0A2K1L096</accession>
<dbReference type="AlphaFoldDB" id="A0A2K1L096"/>
<dbReference type="Proteomes" id="UP000006727">
    <property type="component" value="Chromosome 2"/>
</dbReference>
<gene>
    <name evidence="1" type="ORF">PHYPA_002237</name>
</gene>
<dbReference type="InParanoid" id="A0A2K1L096"/>
<dbReference type="EnsemblPlants" id="Pp3c2_4970V3.1">
    <property type="protein sequence ID" value="PAC:32936980.CDS.1"/>
    <property type="gene ID" value="Pp3c2_4970"/>
</dbReference>
<keyword evidence="3" id="KW-1185">Reference proteome</keyword>
<evidence type="ECO:0000313" key="2">
    <source>
        <dbReference type="EnsemblPlants" id="PAC:32936980.CDS.1"/>
    </source>
</evidence>
<reference evidence="1 3" key="2">
    <citation type="journal article" date="2018" name="Plant J.">
        <title>The Physcomitrella patens chromosome-scale assembly reveals moss genome structure and evolution.</title>
        <authorList>
            <person name="Lang D."/>
            <person name="Ullrich K.K."/>
            <person name="Murat F."/>
            <person name="Fuchs J."/>
            <person name="Jenkins J."/>
            <person name="Haas F.B."/>
            <person name="Piednoel M."/>
            <person name="Gundlach H."/>
            <person name="Van Bel M."/>
            <person name="Meyberg R."/>
            <person name="Vives C."/>
            <person name="Morata J."/>
            <person name="Symeonidi A."/>
            <person name="Hiss M."/>
            <person name="Muchero W."/>
            <person name="Kamisugi Y."/>
            <person name="Saleh O."/>
            <person name="Blanc G."/>
            <person name="Decker E.L."/>
            <person name="van Gessel N."/>
            <person name="Grimwood J."/>
            <person name="Hayes R.D."/>
            <person name="Graham S.W."/>
            <person name="Gunter L.E."/>
            <person name="McDaniel S.F."/>
            <person name="Hoernstein S.N.W."/>
            <person name="Larsson A."/>
            <person name="Li F.W."/>
            <person name="Perroud P.F."/>
            <person name="Phillips J."/>
            <person name="Ranjan P."/>
            <person name="Rokshar D.S."/>
            <person name="Rothfels C.J."/>
            <person name="Schneider L."/>
            <person name="Shu S."/>
            <person name="Stevenson D.W."/>
            <person name="Thummler F."/>
            <person name="Tillich M."/>
            <person name="Villarreal Aguilar J.C."/>
            <person name="Widiez T."/>
            <person name="Wong G.K."/>
            <person name="Wymore A."/>
            <person name="Zhang Y."/>
            <person name="Zimmer A.D."/>
            <person name="Quatrano R.S."/>
            <person name="Mayer K.F.X."/>
            <person name="Goodstein D."/>
            <person name="Casacuberta J.M."/>
            <person name="Vandepoele K."/>
            <person name="Reski R."/>
            <person name="Cuming A.C."/>
            <person name="Tuskan G.A."/>
            <person name="Maumus F."/>
            <person name="Salse J."/>
            <person name="Schmutz J."/>
            <person name="Rensing S.A."/>
        </authorList>
    </citation>
    <scope>NUCLEOTIDE SEQUENCE [LARGE SCALE GENOMIC DNA]</scope>
    <source>
        <strain evidence="2 3">cv. Gransden 2004</strain>
    </source>
</reference>
<dbReference type="EnsemblPlants" id="Pp3c2_4970V3.2">
    <property type="protein sequence ID" value="PAC:32936981.CDS.1"/>
    <property type="gene ID" value="Pp3c2_4970"/>
</dbReference>
<sequence length="63" mass="7186">MYVRVCYFLFMEFFGRRSASRLVVSQVVSDACRITSTVPTDLSPSSLSGLHRSPDHRLRFTAM</sequence>
<dbReference type="Gramene" id="Pp3c2_4970V3.1">
    <property type="protein sequence ID" value="PAC:32936980.CDS.1"/>
    <property type="gene ID" value="Pp3c2_4970"/>
</dbReference>
<dbReference type="Gramene" id="Pp3c2_4970V3.2">
    <property type="protein sequence ID" value="PAC:32936981.CDS.1"/>
    <property type="gene ID" value="Pp3c2_4970"/>
</dbReference>